<protein>
    <submittedName>
        <fullName evidence="2">Uncharacterized protein</fullName>
    </submittedName>
</protein>
<evidence type="ECO:0000313" key="2">
    <source>
        <dbReference type="EMBL" id="JAS43303.1"/>
    </source>
</evidence>
<feature type="compositionally biased region" description="Basic residues" evidence="1">
    <location>
        <begin position="11"/>
        <end position="20"/>
    </location>
</feature>
<feature type="compositionally biased region" description="Polar residues" evidence="1">
    <location>
        <begin position="256"/>
        <end position="274"/>
    </location>
</feature>
<evidence type="ECO:0000256" key="1">
    <source>
        <dbReference type="SAM" id="MobiDB-lite"/>
    </source>
</evidence>
<feature type="region of interest" description="Disordered" evidence="1">
    <location>
        <begin position="1"/>
        <end position="32"/>
    </location>
</feature>
<proteinExistence type="predicted"/>
<reference evidence="2" key="1">
    <citation type="submission" date="2015-11" db="EMBL/GenBank/DDBJ databases">
        <title>De novo transcriptome assembly of four potential Pierce s Disease insect vectors from Arizona vineyards.</title>
        <authorList>
            <person name="Tassone E.E."/>
        </authorList>
    </citation>
    <scope>NUCLEOTIDE SEQUENCE</scope>
</reference>
<dbReference type="EMBL" id="GECZ01026466">
    <property type="protein sequence ID" value="JAS43303.1"/>
    <property type="molecule type" value="Transcribed_RNA"/>
</dbReference>
<accession>A0A1B6F0A6</accession>
<gene>
    <name evidence="2" type="ORF">g.20233</name>
</gene>
<sequence>MNIDKRYCQNRVRKRKRNIGRHGQENEDDDIEEERQFKLRRFVKDVHKFVEEKCQVEKPTMICKPTPPLQIHNANKKIKPVKPQVKRGLFQNGIQTRFYCRGITQKEMTARLDENLQQIIALANNKENECQCQHHCRKSTFLADKMTVARPPLQVLSPRSLSSPTKWESSELPSTISSIHKKQALDRDRVTPPIKEFESELYSEFVRIITISSSKSKSLQFKSKSYASAAKKKLLGIYLKGRKENCQETDEHKVSIGTSPLTEPQTSSHTDSENSFSGINFVPEPMKSSLQFLEETIGPASSSNVSLSPDHQQCYQPSQLHWLPEPRRPKYMHEPMPSFFQTVSPHFHFGSMVFDGGGDRSHFNPSNSFLPPIEEDSPVFQYFPRRMF</sequence>
<name>A0A1B6F0A6_9HEMI</name>
<dbReference type="AlphaFoldDB" id="A0A1B6F0A6"/>
<feature type="region of interest" description="Disordered" evidence="1">
    <location>
        <begin position="249"/>
        <end position="274"/>
    </location>
</feature>
<organism evidence="2">
    <name type="scientific">Cuerna arida</name>
    <dbReference type="NCBI Taxonomy" id="1464854"/>
    <lineage>
        <taxon>Eukaryota</taxon>
        <taxon>Metazoa</taxon>
        <taxon>Ecdysozoa</taxon>
        <taxon>Arthropoda</taxon>
        <taxon>Hexapoda</taxon>
        <taxon>Insecta</taxon>
        <taxon>Pterygota</taxon>
        <taxon>Neoptera</taxon>
        <taxon>Paraneoptera</taxon>
        <taxon>Hemiptera</taxon>
        <taxon>Auchenorrhyncha</taxon>
        <taxon>Membracoidea</taxon>
        <taxon>Cicadellidae</taxon>
        <taxon>Cicadellinae</taxon>
        <taxon>Proconiini</taxon>
        <taxon>Cuerna</taxon>
    </lineage>
</organism>